<dbReference type="Pfam" id="PF12637">
    <property type="entry name" value="TSCPD"/>
    <property type="match status" value="1"/>
</dbReference>
<dbReference type="Proteomes" id="UP000006094">
    <property type="component" value="Chromosome"/>
</dbReference>
<dbReference type="GO" id="GO:0071897">
    <property type="term" value="P:DNA biosynthetic process"/>
    <property type="evidence" value="ECO:0007669"/>
    <property type="project" value="UniProtKB-KW"/>
</dbReference>
<gene>
    <name evidence="7" type="ordered locus">Curi_c12570</name>
</gene>
<evidence type="ECO:0000256" key="5">
    <source>
        <dbReference type="ARBA" id="ARBA00047754"/>
    </source>
</evidence>
<evidence type="ECO:0000256" key="3">
    <source>
        <dbReference type="ARBA" id="ARBA00022634"/>
    </source>
</evidence>
<evidence type="ECO:0000256" key="2">
    <source>
        <dbReference type="ARBA" id="ARBA00012274"/>
    </source>
</evidence>
<dbReference type="AlphaFoldDB" id="K0AWR9"/>
<evidence type="ECO:0000256" key="1">
    <source>
        <dbReference type="ARBA" id="ARBA00007405"/>
    </source>
</evidence>
<evidence type="ECO:0000313" key="8">
    <source>
        <dbReference type="Proteomes" id="UP000006094"/>
    </source>
</evidence>
<dbReference type="EMBL" id="CP003326">
    <property type="protein sequence ID" value="AFS78268.1"/>
    <property type="molecule type" value="Genomic_DNA"/>
</dbReference>
<sequence>MKFIPSGICPREISFDIEDNKVKNISFLGGCNGNLQALSILAEDMEVEELISKLKHITCGAKNTSCADQLSKALENYKSME</sequence>
<dbReference type="RefSeq" id="WP_014967405.1">
    <property type="nucleotide sequence ID" value="NC_018664.1"/>
</dbReference>
<dbReference type="GO" id="GO:0004748">
    <property type="term" value="F:ribonucleoside-diphosphate reductase activity, thioredoxin disulfide as acceptor"/>
    <property type="evidence" value="ECO:0007669"/>
    <property type="project" value="UniProtKB-EC"/>
</dbReference>
<dbReference type="eggNOG" id="ENOG5032YE7">
    <property type="taxonomic scope" value="Bacteria"/>
</dbReference>
<dbReference type="KEGG" id="cad:Curi_c12570"/>
<evidence type="ECO:0000313" key="7">
    <source>
        <dbReference type="EMBL" id="AFS78268.1"/>
    </source>
</evidence>
<reference evidence="7 8" key="1">
    <citation type="journal article" date="2012" name="PLoS ONE">
        <title>The purine-utilizing bacterium Clostridium acidurici 9a: a genome-guided metabolic reconsideration.</title>
        <authorList>
            <person name="Hartwich K."/>
            <person name="Poehlein A."/>
            <person name="Daniel R."/>
        </authorList>
    </citation>
    <scope>NUCLEOTIDE SEQUENCE [LARGE SCALE GENOMIC DNA]</scope>
    <source>
        <strain evidence="8">ATCC 7906 / DSM 604 / BCRC 14475 / CIP 104303 / KCTC 5404 / NCIMB 10678 / 9a</strain>
    </source>
</reference>
<dbReference type="GO" id="GO:0000166">
    <property type="term" value="F:nucleotide binding"/>
    <property type="evidence" value="ECO:0007669"/>
    <property type="project" value="UniProtKB-KW"/>
</dbReference>
<evidence type="ECO:0000256" key="4">
    <source>
        <dbReference type="ARBA" id="ARBA00022741"/>
    </source>
</evidence>
<dbReference type="OrthoDB" id="9801525at2"/>
<dbReference type="NCBIfam" id="TIGR03905">
    <property type="entry name" value="TIGR03905_4_Cys"/>
    <property type="match status" value="1"/>
</dbReference>
<organism evidence="7 8">
    <name type="scientific">Gottschalkia acidurici (strain ATCC 7906 / DSM 604 / BCRC 14475 / CIP 104303 / KCTC 5404 / NCIMB 10678 / 9a)</name>
    <name type="common">Clostridium acidurici</name>
    <dbReference type="NCBI Taxonomy" id="1128398"/>
    <lineage>
        <taxon>Bacteria</taxon>
        <taxon>Bacillati</taxon>
        <taxon>Bacillota</taxon>
        <taxon>Tissierellia</taxon>
        <taxon>Tissierellales</taxon>
        <taxon>Gottschalkiaceae</taxon>
        <taxon>Gottschalkia</taxon>
    </lineage>
</organism>
<comment type="catalytic activity">
    <reaction evidence="5">
        <text>a 2'-deoxyribonucleoside 5'-diphosphate + [thioredoxin]-disulfide + H2O = a ribonucleoside 5'-diphosphate + [thioredoxin]-dithiol</text>
        <dbReference type="Rhea" id="RHEA:23252"/>
        <dbReference type="Rhea" id="RHEA-COMP:10698"/>
        <dbReference type="Rhea" id="RHEA-COMP:10700"/>
        <dbReference type="ChEBI" id="CHEBI:15377"/>
        <dbReference type="ChEBI" id="CHEBI:29950"/>
        <dbReference type="ChEBI" id="CHEBI:50058"/>
        <dbReference type="ChEBI" id="CHEBI:57930"/>
        <dbReference type="ChEBI" id="CHEBI:73316"/>
        <dbReference type="EC" id="1.17.4.1"/>
    </reaction>
</comment>
<dbReference type="InterPro" id="IPR023806">
    <property type="entry name" value="CHP03905"/>
</dbReference>
<accession>K0AWR9</accession>
<keyword evidence="8" id="KW-1185">Reference proteome</keyword>
<feature type="domain" description="TSCPD" evidence="6">
    <location>
        <begin position="3"/>
        <end position="77"/>
    </location>
</feature>
<dbReference type="PATRIC" id="fig|1128398.3.peg.1273"/>
<name>K0AWR9_GOTA9</name>
<dbReference type="STRING" id="1128398.Curi_c12570"/>
<dbReference type="EC" id="1.17.4.1" evidence="2"/>
<keyword evidence="4" id="KW-0547">Nucleotide-binding</keyword>
<proteinExistence type="inferred from homology"/>
<keyword evidence="3" id="KW-0237">DNA synthesis</keyword>
<evidence type="ECO:0000259" key="6">
    <source>
        <dbReference type="Pfam" id="PF12637"/>
    </source>
</evidence>
<comment type="similarity">
    <text evidence="1">Belongs to the ribonucleoside diphosphate reductase class-2 family.</text>
</comment>
<protein>
    <recommendedName>
        <fullName evidence="2">ribonucleoside-diphosphate reductase</fullName>
        <ecNumber evidence="2">1.17.4.1</ecNumber>
    </recommendedName>
</protein>
<dbReference type="InterPro" id="IPR024434">
    <property type="entry name" value="TSCPD_dom"/>
</dbReference>
<dbReference type="HOGENOM" id="CLU_176133_0_0_9"/>